<dbReference type="Proteomes" id="UP000813444">
    <property type="component" value="Unassembled WGS sequence"/>
</dbReference>
<organism evidence="3 4">
    <name type="scientific">Stachybotrys elegans</name>
    <dbReference type="NCBI Taxonomy" id="80388"/>
    <lineage>
        <taxon>Eukaryota</taxon>
        <taxon>Fungi</taxon>
        <taxon>Dikarya</taxon>
        <taxon>Ascomycota</taxon>
        <taxon>Pezizomycotina</taxon>
        <taxon>Sordariomycetes</taxon>
        <taxon>Hypocreomycetidae</taxon>
        <taxon>Hypocreales</taxon>
        <taxon>Stachybotryaceae</taxon>
        <taxon>Stachybotrys</taxon>
    </lineage>
</organism>
<evidence type="ECO:0000313" key="4">
    <source>
        <dbReference type="Proteomes" id="UP000813444"/>
    </source>
</evidence>
<dbReference type="EMBL" id="JAGPNK010000002">
    <property type="protein sequence ID" value="KAH7325917.1"/>
    <property type="molecule type" value="Genomic_DNA"/>
</dbReference>
<feature type="domain" description="F-box" evidence="2">
    <location>
        <begin position="82"/>
        <end position="116"/>
    </location>
</feature>
<evidence type="ECO:0000256" key="1">
    <source>
        <dbReference type="SAM" id="MobiDB-lite"/>
    </source>
</evidence>
<dbReference type="InterPro" id="IPR001810">
    <property type="entry name" value="F-box_dom"/>
</dbReference>
<name>A0A8K0T4G0_9HYPO</name>
<protein>
    <recommendedName>
        <fullName evidence="2">F-box domain-containing protein</fullName>
    </recommendedName>
</protein>
<feature type="region of interest" description="Disordered" evidence="1">
    <location>
        <begin position="27"/>
        <end position="58"/>
    </location>
</feature>
<evidence type="ECO:0000259" key="2">
    <source>
        <dbReference type="Pfam" id="PF00646"/>
    </source>
</evidence>
<dbReference type="OrthoDB" id="3692147at2759"/>
<dbReference type="Pfam" id="PF00646">
    <property type="entry name" value="F-box"/>
    <property type="match status" value="1"/>
</dbReference>
<accession>A0A8K0T4G0</accession>
<comment type="caution">
    <text evidence="3">The sequence shown here is derived from an EMBL/GenBank/DDBJ whole genome shotgun (WGS) entry which is preliminary data.</text>
</comment>
<gene>
    <name evidence="3" type="ORF">B0I35DRAFT_474643</name>
</gene>
<sequence length="522" mass="61155">MSKATSQEGFEPSLGHNLTNIFSSQQYQHRHIHADGPPPSYDATMSLPRTLPSTPGQRLDLDMSRVDPILASAYKNQTENCLLRLVDPLLIKIMGYLDRDDIYRLRHVSRDFLRLFHHAAFQEHHRKADIHSTGNFKLWAEPQGLPEDVQDTRARMHDTIPLCHRCLSWRKDRGYATDRDVLKDIHFFFCAGCKMKHRAFYFSPEQRHKSNDHQRICKGRERRLSACQHFSISWDLVQRLASAPPLGQNGLVCHHEDHRNTSCEHVRNDRNESCESEYPRLVVFGSRGGVGELELELSIATHFEFQAKYTTRQMSSVAFRNLISKQVRPRLQLDSFRWTPLKWHADLPLMLFDPNLCSCLDWGLSSLPPQSSSHRKPGVRDFEWNLCLNPARGWRWRGSGEPSCKFFTGANEYFCENTDRCAGFCHTKRLPSDMRDSKFCSYYKCQSDNKFLLLKQKVKVRLRGPSDIWWFYMVRQDQEQEYVEDEEMRSVLWCPDKGCRLHMEWMEFKYLTGGLKLDHHAK</sequence>
<dbReference type="SUPFAM" id="SSF81383">
    <property type="entry name" value="F-box domain"/>
    <property type="match status" value="1"/>
</dbReference>
<keyword evidence="4" id="KW-1185">Reference proteome</keyword>
<reference evidence="3" key="1">
    <citation type="journal article" date="2021" name="Nat. Commun.">
        <title>Genetic determinants of endophytism in the Arabidopsis root mycobiome.</title>
        <authorList>
            <person name="Mesny F."/>
            <person name="Miyauchi S."/>
            <person name="Thiergart T."/>
            <person name="Pickel B."/>
            <person name="Atanasova L."/>
            <person name="Karlsson M."/>
            <person name="Huettel B."/>
            <person name="Barry K.W."/>
            <person name="Haridas S."/>
            <person name="Chen C."/>
            <person name="Bauer D."/>
            <person name="Andreopoulos W."/>
            <person name="Pangilinan J."/>
            <person name="LaButti K."/>
            <person name="Riley R."/>
            <person name="Lipzen A."/>
            <person name="Clum A."/>
            <person name="Drula E."/>
            <person name="Henrissat B."/>
            <person name="Kohler A."/>
            <person name="Grigoriev I.V."/>
            <person name="Martin F.M."/>
            <person name="Hacquard S."/>
        </authorList>
    </citation>
    <scope>NUCLEOTIDE SEQUENCE</scope>
    <source>
        <strain evidence="3">MPI-CAGE-CH-0235</strain>
    </source>
</reference>
<dbReference type="AlphaFoldDB" id="A0A8K0T4G0"/>
<evidence type="ECO:0000313" key="3">
    <source>
        <dbReference type="EMBL" id="KAH7325917.1"/>
    </source>
</evidence>
<dbReference type="InterPro" id="IPR036047">
    <property type="entry name" value="F-box-like_dom_sf"/>
</dbReference>
<proteinExistence type="predicted"/>